<evidence type="ECO:0000313" key="1">
    <source>
        <dbReference type="EMBL" id="MBH1939412.1"/>
    </source>
</evidence>
<dbReference type="EMBL" id="JAEAGR010000001">
    <property type="protein sequence ID" value="MBH1939412.1"/>
    <property type="molecule type" value="Genomic_DNA"/>
</dbReference>
<sequence>MKHNKEFGSFLELEFMKGREYYTGSHIARLNTGRAGIYHACRVLGCEKVCLPYYECHTVREFLEKKGMKVRYYYLNEEFCPILPFCQEDEAVVLVNYFGVMGEKRMKHLAKQYPKVIIDNAQAFFAPPLKGCMNVYSVRKFIGAADGAYVIGNQAERYMDEYQQDYSSDTGLFLLLRIEYGCEGKAYENRVENEERLNTSDIRRMSELTHAILDGTDYERIRCRRRDNFSAACDCFDKINQIEPKRYYSEDCVPMVYPLLIEKEGLPERLVENKLFQGHWWSHLLMEVEPQTLEFRLSQYLIPVTIDQRYGKEEMESMFEIIMKEITLL</sequence>
<dbReference type="AlphaFoldDB" id="A0A8J7HAZ3"/>
<evidence type="ECO:0000313" key="2">
    <source>
        <dbReference type="Proteomes" id="UP000623269"/>
    </source>
</evidence>
<name>A0A8J7HAZ3_9FIRM</name>
<dbReference type="InterPro" id="IPR015421">
    <property type="entry name" value="PyrdxlP-dep_Trfase_major"/>
</dbReference>
<organism evidence="1 2">
    <name type="scientific">Mobilitalea sibirica</name>
    <dbReference type="NCBI Taxonomy" id="1462919"/>
    <lineage>
        <taxon>Bacteria</taxon>
        <taxon>Bacillati</taxon>
        <taxon>Bacillota</taxon>
        <taxon>Clostridia</taxon>
        <taxon>Lachnospirales</taxon>
        <taxon>Lachnospiraceae</taxon>
        <taxon>Mobilitalea</taxon>
    </lineage>
</organism>
<protein>
    <recommendedName>
        <fullName evidence="3">dTDP-4-amino-4,6-dideoxygalactose transaminase</fullName>
    </recommendedName>
</protein>
<dbReference type="SUPFAM" id="SSF53383">
    <property type="entry name" value="PLP-dependent transferases"/>
    <property type="match status" value="1"/>
</dbReference>
<dbReference type="Proteomes" id="UP000623269">
    <property type="component" value="Unassembled WGS sequence"/>
</dbReference>
<accession>A0A8J7HAZ3</accession>
<dbReference type="InterPro" id="IPR015424">
    <property type="entry name" value="PyrdxlP-dep_Trfase"/>
</dbReference>
<reference evidence="1" key="1">
    <citation type="submission" date="2020-12" db="EMBL/GenBank/DDBJ databases">
        <title>M. sibirica DSM 26468T genome.</title>
        <authorList>
            <person name="Thieme N."/>
            <person name="Rettenmaier R."/>
            <person name="Zverlov V."/>
            <person name="Liebl W."/>
        </authorList>
    </citation>
    <scope>NUCLEOTIDE SEQUENCE</scope>
    <source>
        <strain evidence="1">DSM 26468</strain>
    </source>
</reference>
<keyword evidence="2" id="KW-1185">Reference proteome</keyword>
<evidence type="ECO:0008006" key="3">
    <source>
        <dbReference type="Google" id="ProtNLM"/>
    </source>
</evidence>
<proteinExistence type="predicted"/>
<gene>
    <name evidence="1" type="ORF">I5677_00730</name>
</gene>
<dbReference type="Gene3D" id="3.40.640.10">
    <property type="entry name" value="Type I PLP-dependent aspartate aminotransferase-like (Major domain)"/>
    <property type="match status" value="1"/>
</dbReference>
<dbReference type="RefSeq" id="WP_197659640.1">
    <property type="nucleotide sequence ID" value="NZ_JAEAGR010000001.1"/>
</dbReference>
<comment type="caution">
    <text evidence="1">The sequence shown here is derived from an EMBL/GenBank/DDBJ whole genome shotgun (WGS) entry which is preliminary data.</text>
</comment>